<gene>
    <name evidence="1" type="ORF">POPTR_004G080600v4</name>
</gene>
<dbReference type="EMBL" id="CM009293">
    <property type="protein sequence ID" value="KAI9396125.1"/>
    <property type="molecule type" value="Genomic_DNA"/>
</dbReference>
<reference evidence="1 2" key="1">
    <citation type="journal article" date="2006" name="Science">
        <title>The genome of black cottonwood, Populus trichocarpa (Torr. &amp; Gray).</title>
        <authorList>
            <person name="Tuskan G.A."/>
            <person name="Difazio S."/>
            <person name="Jansson S."/>
            <person name="Bohlmann J."/>
            <person name="Grigoriev I."/>
            <person name="Hellsten U."/>
            <person name="Putnam N."/>
            <person name="Ralph S."/>
            <person name="Rombauts S."/>
            <person name="Salamov A."/>
            <person name="Schein J."/>
            <person name="Sterck L."/>
            <person name="Aerts A."/>
            <person name="Bhalerao R.R."/>
            <person name="Bhalerao R.P."/>
            <person name="Blaudez D."/>
            <person name="Boerjan W."/>
            <person name="Brun A."/>
            <person name="Brunner A."/>
            <person name="Busov V."/>
            <person name="Campbell M."/>
            <person name="Carlson J."/>
            <person name="Chalot M."/>
            <person name="Chapman J."/>
            <person name="Chen G.L."/>
            <person name="Cooper D."/>
            <person name="Coutinho P.M."/>
            <person name="Couturier J."/>
            <person name="Covert S."/>
            <person name="Cronk Q."/>
            <person name="Cunningham R."/>
            <person name="Davis J."/>
            <person name="Degroeve S."/>
            <person name="Dejardin A."/>
            <person name="Depamphilis C."/>
            <person name="Detter J."/>
            <person name="Dirks B."/>
            <person name="Dubchak I."/>
            <person name="Duplessis S."/>
            <person name="Ehlting J."/>
            <person name="Ellis B."/>
            <person name="Gendler K."/>
            <person name="Goodstein D."/>
            <person name="Gribskov M."/>
            <person name="Grimwood J."/>
            <person name="Groover A."/>
            <person name="Gunter L."/>
            <person name="Hamberger B."/>
            <person name="Heinze B."/>
            <person name="Helariutta Y."/>
            <person name="Henrissat B."/>
            <person name="Holligan D."/>
            <person name="Holt R."/>
            <person name="Huang W."/>
            <person name="Islam-Faridi N."/>
            <person name="Jones S."/>
            <person name="Jones-Rhoades M."/>
            <person name="Jorgensen R."/>
            <person name="Joshi C."/>
            <person name="Kangasjarvi J."/>
            <person name="Karlsson J."/>
            <person name="Kelleher C."/>
            <person name="Kirkpatrick R."/>
            <person name="Kirst M."/>
            <person name="Kohler A."/>
            <person name="Kalluri U."/>
            <person name="Larimer F."/>
            <person name="Leebens-Mack J."/>
            <person name="Leple J.C."/>
            <person name="Locascio P."/>
            <person name="Lou Y."/>
            <person name="Lucas S."/>
            <person name="Martin F."/>
            <person name="Montanini B."/>
            <person name="Napoli C."/>
            <person name="Nelson D.R."/>
            <person name="Nelson C."/>
            <person name="Nieminen K."/>
            <person name="Nilsson O."/>
            <person name="Pereda V."/>
            <person name="Peter G."/>
            <person name="Philippe R."/>
            <person name="Pilate G."/>
            <person name="Poliakov A."/>
            <person name="Razumovskaya J."/>
            <person name="Richardson P."/>
            <person name="Rinaldi C."/>
            <person name="Ritland K."/>
            <person name="Rouze P."/>
            <person name="Ryaboy D."/>
            <person name="Schmutz J."/>
            <person name="Schrader J."/>
            <person name="Segerman B."/>
            <person name="Shin H."/>
            <person name="Siddiqui A."/>
            <person name="Sterky F."/>
            <person name="Terry A."/>
            <person name="Tsai C.J."/>
            <person name="Uberbacher E."/>
            <person name="Unneberg P."/>
            <person name="Vahala J."/>
            <person name="Wall K."/>
            <person name="Wessler S."/>
            <person name="Yang G."/>
            <person name="Yin T."/>
            <person name="Douglas C."/>
            <person name="Marra M."/>
            <person name="Sandberg G."/>
            <person name="Van de Peer Y."/>
            <person name="Rokhsar D."/>
        </authorList>
    </citation>
    <scope>NUCLEOTIDE SEQUENCE [LARGE SCALE GENOMIC DNA]</scope>
    <source>
        <strain evidence="2">cv. Nisqually</strain>
    </source>
</reference>
<sequence length="374" mass="41613">MPIMFGGIQIGVLAACVVLFVPMGMAGYHLSRNKMLFFSGALFITLAVGVHLTPYFPSVSDFVTSVQSVVVFDNREDSCINLVNEVIWNVKPRVISSNGSDRSNDSVGHDKIWDWSKNGMVKGCDFEKLGRGDVKDLLNGSWVVVAGDSQARLLVQSLLSLILDEKRMGMIMGDLFKRHSDYEIVVDDIGMKLDFVWAPYVVNLTNLMVGFKQNRTYPDVLVIGAGLWHMLHVNNASDYDIALENLRSSVVSLLPFSPELGTDGPVTGSVSVRSPHLFWLGMPMLINEMLNTEEKREKMNDKIWHAYYGALHDSRILRSYGGPLLLLDIQSLSWNCGPRCTNDGMHYDGTVYEAAVHILLNALLIESHQKLGST</sequence>
<evidence type="ECO:0000313" key="1">
    <source>
        <dbReference type="EMBL" id="KAI9396125.1"/>
    </source>
</evidence>
<organism evidence="1 2">
    <name type="scientific">Populus trichocarpa</name>
    <name type="common">Western balsam poplar</name>
    <name type="synonym">Populus balsamifera subsp. trichocarpa</name>
    <dbReference type="NCBI Taxonomy" id="3694"/>
    <lineage>
        <taxon>Eukaryota</taxon>
        <taxon>Viridiplantae</taxon>
        <taxon>Streptophyta</taxon>
        <taxon>Embryophyta</taxon>
        <taxon>Tracheophyta</taxon>
        <taxon>Spermatophyta</taxon>
        <taxon>Magnoliopsida</taxon>
        <taxon>eudicotyledons</taxon>
        <taxon>Gunneridae</taxon>
        <taxon>Pentapetalae</taxon>
        <taxon>rosids</taxon>
        <taxon>fabids</taxon>
        <taxon>Malpighiales</taxon>
        <taxon>Salicaceae</taxon>
        <taxon>Saliceae</taxon>
        <taxon>Populus</taxon>
    </lineage>
</organism>
<evidence type="ECO:0000313" key="2">
    <source>
        <dbReference type="Proteomes" id="UP000006729"/>
    </source>
</evidence>
<keyword evidence="2" id="KW-1185">Reference proteome</keyword>
<accession>A0ACC0T3Q8</accession>
<comment type="caution">
    <text evidence="1">The sequence shown here is derived from an EMBL/GenBank/DDBJ whole genome shotgun (WGS) entry which is preliminary data.</text>
</comment>
<dbReference type="Proteomes" id="UP000006729">
    <property type="component" value="Chromosome 4"/>
</dbReference>
<name>A0ACC0T3Q8_POPTR</name>
<proteinExistence type="predicted"/>
<protein>
    <submittedName>
        <fullName evidence="1">Uncharacterized protein</fullName>
    </submittedName>
</protein>